<dbReference type="RefSeq" id="WP_007055588.1">
    <property type="nucleotide sequence ID" value="NZ_CP065396.1"/>
</dbReference>
<organism evidence="5 8">
    <name type="scientific">Bifidobacterium longum</name>
    <dbReference type="NCBI Taxonomy" id="216816"/>
    <lineage>
        <taxon>Bacteria</taxon>
        <taxon>Bacillati</taxon>
        <taxon>Actinomycetota</taxon>
        <taxon>Actinomycetes</taxon>
        <taxon>Bifidobacteriales</taxon>
        <taxon>Bifidobacteriaceae</taxon>
        <taxon>Bifidobacterium</taxon>
    </lineage>
</organism>
<keyword evidence="1" id="KW-0472">Membrane</keyword>
<evidence type="ECO:0000313" key="8">
    <source>
        <dbReference type="Proteomes" id="UP000265775"/>
    </source>
</evidence>
<sequence length="69" mass="7980">MTVTHPVTLAMLLWMGIALLTFLLMSVWTDNPQHRSTYRHWAVAYLTALIIFIAIFYSEGTLWPFSSSF</sequence>
<accession>A0A395XZ93</accession>
<name>A0A395XZ93_BIFLN</name>
<evidence type="ECO:0000313" key="2">
    <source>
        <dbReference type="EMBL" id="KAB7202487.1"/>
    </source>
</evidence>
<reference evidence="3 6" key="1">
    <citation type="journal article" date="2017" name="Anaerobe">
        <title>Quantification, isolation and characterization of Bifidobacterium from the vaginal microbiomes of reproductive aged women.</title>
        <authorList>
            <person name="Freitas A.C."/>
            <person name="Hill J.E."/>
        </authorList>
    </citation>
    <scope>NUCLEOTIDE SEQUENCE [LARGE SCALE GENOMIC DNA]</scope>
    <source>
        <strain evidence="3 6">N6D05</strain>
    </source>
</reference>
<evidence type="ECO:0000313" key="9">
    <source>
        <dbReference type="Proteomes" id="UP000476628"/>
    </source>
</evidence>
<dbReference type="Proteomes" id="UP000265775">
    <property type="component" value="Unassembled WGS sequence"/>
</dbReference>
<dbReference type="Proteomes" id="UP000257074">
    <property type="component" value="Unassembled WGS sequence"/>
</dbReference>
<dbReference type="EMBL" id="NJNR01000037">
    <property type="protein sequence ID" value="RDX07462.1"/>
    <property type="molecule type" value="Genomic_DNA"/>
</dbReference>
<dbReference type="AlphaFoldDB" id="A0A395XZ93"/>
<protein>
    <submittedName>
        <fullName evidence="5">Uncharacterized protein</fullName>
    </submittedName>
</protein>
<evidence type="ECO:0000313" key="3">
    <source>
        <dbReference type="EMBL" id="RDX07462.1"/>
    </source>
</evidence>
<dbReference type="Proteomes" id="UP000261288">
    <property type="component" value="Unassembled WGS sequence"/>
</dbReference>
<gene>
    <name evidence="3" type="ORF">CE169_07330</name>
    <name evidence="5" type="ORF">DWV59_09455</name>
    <name evidence="4" type="ORF">DXC63_06795</name>
    <name evidence="2" type="ORF">GBC45_08970</name>
</gene>
<dbReference type="Proteomes" id="UP000476628">
    <property type="component" value="Unassembled WGS sequence"/>
</dbReference>
<comment type="caution">
    <text evidence="5">The sequence shown here is derived from an EMBL/GenBank/DDBJ whole genome shotgun (WGS) entry which is preliminary data.</text>
</comment>
<evidence type="ECO:0000313" key="6">
    <source>
        <dbReference type="Proteomes" id="UP000257074"/>
    </source>
</evidence>
<dbReference type="EMBL" id="QSAR01000012">
    <property type="protein sequence ID" value="RGW63483.1"/>
    <property type="molecule type" value="Genomic_DNA"/>
</dbReference>
<reference evidence="7 8" key="2">
    <citation type="submission" date="2018-08" db="EMBL/GenBank/DDBJ databases">
        <title>A genome reference for cultivated species of the human gut microbiota.</title>
        <authorList>
            <person name="Zou Y."/>
            <person name="Xue W."/>
            <person name="Luo G."/>
        </authorList>
    </citation>
    <scope>NUCLEOTIDE SEQUENCE [LARGE SCALE GENOMIC DNA]</scope>
    <source>
        <strain evidence="5 8">AF11-12</strain>
        <strain evidence="4 7">TF06-45A</strain>
    </source>
</reference>
<feature type="transmembrane region" description="Helical" evidence="1">
    <location>
        <begin position="6"/>
        <end position="28"/>
    </location>
</feature>
<evidence type="ECO:0000313" key="5">
    <source>
        <dbReference type="EMBL" id="RGW63483.1"/>
    </source>
</evidence>
<evidence type="ECO:0000313" key="4">
    <source>
        <dbReference type="EMBL" id="RGL48690.1"/>
    </source>
</evidence>
<keyword evidence="1" id="KW-1133">Transmembrane helix</keyword>
<evidence type="ECO:0000313" key="7">
    <source>
        <dbReference type="Proteomes" id="UP000261288"/>
    </source>
</evidence>
<dbReference type="EMBL" id="WDUB01000015">
    <property type="protein sequence ID" value="KAB7202487.1"/>
    <property type="molecule type" value="Genomic_DNA"/>
</dbReference>
<reference evidence="2 9" key="3">
    <citation type="journal article" date="2019" name="Nat. Med.">
        <title>A library of human gut bacterial isolates paired with longitudinal multiomics data enables mechanistic microbiome research.</title>
        <authorList>
            <person name="Poyet M."/>
            <person name="Groussin M."/>
            <person name="Gibbons S.M."/>
            <person name="Avila-Pacheco J."/>
            <person name="Jiang X."/>
            <person name="Kearney S.M."/>
            <person name="Perrotta A.R."/>
            <person name="Berdy B."/>
            <person name="Zhao S."/>
            <person name="Lieberman T.D."/>
            <person name="Swanson P.K."/>
            <person name="Smith M."/>
            <person name="Roesemann S."/>
            <person name="Alexander J.E."/>
            <person name="Rich S.A."/>
            <person name="Livny J."/>
            <person name="Vlamakis H."/>
            <person name="Clish C."/>
            <person name="Bullock K."/>
            <person name="Deik A."/>
            <person name="Scott J."/>
            <person name="Pierce K.A."/>
            <person name="Xavier R.J."/>
            <person name="Alm E.J."/>
        </authorList>
    </citation>
    <scope>NUCLEOTIDE SEQUENCE [LARGE SCALE GENOMIC DNA]</scope>
    <source>
        <strain evidence="2 9">BIOML-A136</strain>
    </source>
</reference>
<proteinExistence type="predicted"/>
<keyword evidence="1" id="KW-0812">Transmembrane</keyword>
<dbReference type="EMBL" id="QSRZ01000006">
    <property type="protein sequence ID" value="RGL48690.1"/>
    <property type="molecule type" value="Genomic_DNA"/>
</dbReference>
<feature type="transmembrane region" description="Helical" evidence="1">
    <location>
        <begin position="40"/>
        <end position="58"/>
    </location>
</feature>
<evidence type="ECO:0000256" key="1">
    <source>
        <dbReference type="SAM" id="Phobius"/>
    </source>
</evidence>